<keyword evidence="1" id="KW-1133">Transmembrane helix</keyword>
<dbReference type="InterPro" id="IPR008523">
    <property type="entry name" value="DUF805"/>
</dbReference>
<dbReference type="PANTHER" id="PTHR34980">
    <property type="entry name" value="INNER MEMBRANE PROTEIN-RELATED-RELATED"/>
    <property type="match status" value="1"/>
</dbReference>
<evidence type="ECO:0000256" key="1">
    <source>
        <dbReference type="SAM" id="Phobius"/>
    </source>
</evidence>
<protein>
    <submittedName>
        <fullName evidence="2">Uncharacterized membrane protein YhaH (DUF805 family)</fullName>
    </submittedName>
</protein>
<feature type="transmembrane region" description="Helical" evidence="1">
    <location>
        <begin position="20"/>
        <end position="42"/>
    </location>
</feature>
<keyword evidence="1" id="KW-0472">Membrane</keyword>
<proteinExistence type="predicted"/>
<dbReference type="RefSeq" id="WP_166521194.1">
    <property type="nucleotide sequence ID" value="NZ_JABGDC010000054.1"/>
</dbReference>
<sequence>MSGLAAWYLPTGRIRRRDWWLRYVLPIALVGLMATSIDATWFPESYPRFESRPNQLDPVDWLWFFPAEGGPVTAVSALVLLVPNVTAMVTRLHDRDHSAWWLLWALLPGIGWLVLLVTLGFLGTDPRPNRYGPPPRRA</sequence>
<dbReference type="PANTHER" id="PTHR34980:SF2">
    <property type="entry name" value="INNER MEMBRANE PROTEIN YHAH-RELATED"/>
    <property type="match status" value="1"/>
</dbReference>
<name>A0A562IUA3_9ACTN</name>
<organism evidence="2 3">
    <name type="scientific">Modestobacter roseus</name>
    <dbReference type="NCBI Taxonomy" id="1181884"/>
    <lineage>
        <taxon>Bacteria</taxon>
        <taxon>Bacillati</taxon>
        <taxon>Actinomycetota</taxon>
        <taxon>Actinomycetes</taxon>
        <taxon>Geodermatophilales</taxon>
        <taxon>Geodermatophilaceae</taxon>
        <taxon>Modestobacter</taxon>
    </lineage>
</organism>
<dbReference type="Proteomes" id="UP000321490">
    <property type="component" value="Unassembled WGS sequence"/>
</dbReference>
<evidence type="ECO:0000313" key="3">
    <source>
        <dbReference type="Proteomes" id="UP000321490"/>
    </source>
</evidence>
<dbReference type="EMBL" id="VLKF01000001">
    <property type="protein sequence ID" value="TWH74255.1"/>
    <property type="molecule type" value="Genomic_DNA"/>
</dbReference>
<feature type="transmembrane region" description="Helical" evidence="1">
    <location>
        <begin position="99"/>
        <end position="122"/>
    </location>
</feature>
<comment type="caution">
    <text evidence="2">The sequence shown here is derived from an EMBL/GenBank/DDBJ whole genome shotgun (WGS) entry which is preliminary data.</text>
</comment>
<gene>
    <name evidence="2" type="ORF">JD78_02790</name>
</gene>
<evidence type="ECO:0000313" key="2">
    <source>
        <dbReference type="EMBL" id="TWH74255.1"/>
    </source>
</evidence>
<keyword evidence="3" id="KW-1185">Reference proteome</keyword>
<dbReference type="AlphaFoldDB" id="A0A562IUA3"/>
<reference evidence="2 3" key="1">
    <citation type="submission" date="2019-07" db="EMBL/GenBank/DDBJ databases">
        <title>R&amp;d 2014.</title>
        <authorList>
            <person name="Klenk H.-P."/>
        </authorList>
    </citation>
    <scope>NUCLEOTIDE SEQUENCE [LARGE SCALE GENOMIC DNA]</scope>
    <source>
        <strain evidence="2 3">DSM 45764</strain>
    </source>
</reference>
<feature type="transmembrane region" description="Helical" evidence="1">
    <location>
        <begin position="62"/>
        <end position="87"/>
    </location>
</feature>
<accession>A0A562IUA3</accession>
<keyword evidence="1" id="KW-0812">Transmembrane</keyword>
<dbReference type="Pfam" id="PF05656">
    <property type="entry name" value="DUF805"/>
    <property type="match status" value="1"/>
</dbReference>
<dbReference type="GO" id="GO:0005886">
    <property type="term" value="C:plasma membrane"/>
    <property type="evidence" value="ECO:0007669"/>
    <property type="project" value="TreeGrafter"/>
</dbReference>